<feature type="region of interest" description="Disordered" evidence="1">
    <location>
        <begin position="385"/>
        <end position="419"/>
    </location>
</feature>
<dbReference type="RefSeq" id="WP_114544389.1">
    <property type="nucleotide sequence ID" value="NZ_QQBG01000016.1"/>
</dbReference>
<evidence type="ECO:0000313" key="4">
    <source>
        <dbReference type="EMBL" id="RDB31460.1"/>
    </source>
</evidence>
<gene>
    <name evidence="4" type="ORF">HAT2_00435</name>
</gene>
<evidence type="ECO:0000259" key="3">
    <source>
        <dbReference type="Pfam" id="PF22342"/>
    </source>
</evidence>
<dbReference type="InterPro" id="IPR054556">
    <property type="entry name" value="T3SS_CopN_C"/>
</dbReference>
<feature type="domain" description="T3SS low calcium response E C-terminal helical" evidence="3">
    <location>
        <begin position="275"/>
        <end position="382"/>
    </location>
</feature>
<evidence type="ECO:0000313" key="5">
    <source>
        <dbReference type="Proteomes" id="UP000253816"/>
    </source>
</evidence>
<evidence type="ECO:0000259" key="2">
    <source>
        <dbReference type="Pfam" id="PF07201"/>
    </source>
</evidence>
<sequence>MSNRIDPSIYGKGAFSLQEGTLALNNELKVINMEVKQDSFVGLLTQGMLSRFQGLHGVRREKENLRARKRIRKSARMTEGEGGIVAEIKESVKERAARYQEENEELDEQHLIALQSQVNSEDDQETILNKIKIYFQDWSLVDEVLDFLSEGANPALLAKLNQLKERIRSDYGREIVAGRNMGQESRFFSKHGLGSPALLRKMYLDITGNPRTAPDLFEELSNRFSYPQLRKVIGFLLRSLGADLRSKGPSISHGELFRLLSETRVAQAILGVFRFFKGREKLVNRLFSQNGLDSLPQMSFEIMAKTFMRFVMDRFPSPENARHLLGQMGVHDSVPGLIILGMQVRDALREVDPYKLFGYGGDPHAALLHKEELAKTMLEVLEGLEDEYEDILEEEEESEKDEDDSEEDELDEDNEDDLA</sequence>
<protein>
    <submittedName>
        <fullName evidence="4">Low Calcium Response E (CopN) (Type III secreted protein SctW)</fullName>
    </submittedName>
</protein>
<evidence type="ECO:0000256" key="1">
    <source>
        <dbReference type="SAM" id="MobiDB-lite"/>
    </source>
</evidence>
<dbReference type="EMBL" id="QQBG01000016">
    <property type="protein sequence ID" value="RDB31460.1"/>
    <property type="molecule type" value="Genomic_DNA"/>
</dbReference>
<comment type="caution">
    <text evidence="4">The sequence shown here is derived from an EMBL/GenBank/DDBJ whole genome shotgun (WGS) entry which is preliminary data.</text>
</comment>
<organism evidence="4 5">
    <name type="scientific">Candidatus Similichlamydia laticola</name>
    <dbReference type="NCBI Taxonomy" id="2170265"/>
    <lineage>
        <taxon>Bacteria</taxon>
        <taxon>Pseudomonadati</taxon>
        <taxon>Chlamydiota</taxon>
        <taxon>Chlamydiia</taxon>
        <taxon>Parachlamydiales</taxon>
        <taxon>Candidatus Parilichlamydiaceae</taxon>
        <taxon>Candidatus Similichlamydia</taxon>
    </lineage>
</organism>
<accession>A0A369KDC5</accession>
<reference evidence="4 5" key="1">
    <citation type="submission" date="2018-07" db="EMBL/GenBank/DDBJ databases">
        <title>Comparative genomics of the Candidatus Parilichlamydiaceae reveals evidence of convergent evolution and genome reduction in the phylum Chlamydiae.</title>
        <authorList>
            <person name="Taylor-Brown A."/>
            <person name="Polkinghorne A."/>
        </authorList>
    </citation>
    <scope>NUCLEOTIDE SEQUENCE [LARGE SCALE GENOMIC DNA]</scope>
    <source>
        <strain evidence="4 5">Hat2</strain>
    </source>
</reference>
<dbReference type="Gene3D" id="1.10.150.630">
    <property type="match status" value="1"/>
</dbReference>
<dbReference type="AlphaFoldDB" id="A0A369KDC5"/>
<dbReference type="Proteomes" id="UP000253816">
    <property type="component" value="Unassembled WGS sequence"/>
</dbReference>
<dbReference type="OrthoDB" id="19051at2"/>
<dbReference type="InterPro" id="IPR010812">
    <property type="entry name" value="HrpJ-like"/>
</dbReference>
<dbReference type="Pfam" id="PF07201">
    <property type="entry name" value="HrpJ"/>
    <property type="match status" value="1"/>
</dbReference>
<name>A0A369KDC5_9BACT</name>
<keyword evidence="5" id="KW-1185">Reference proteome</keyword>
<dbReference type="SUPFAM" id="SSF140591">
    <property type="entry name" value="Type III secretion system domain"/>
    <property type="match status" value="1"/>
</dbReference>
<proteinExistence type="predicted"/>
<dbReference type="Pfam" id="PF22342">
    <property type="entry name" value="T3SS_CopN_3rd"/>
    <property type="match status" value="1"/>
</dbReference>
<dbReference type="GO" id="GO:0046903">
    <property type="term" value="P:secretion"/>
    <property type="evidence" value="ECO:0007669"/>
    <property type="project" value="InterPro"/>
</dbReference>
<dbReference type="GO" id="GO:0019867">
    <property type="term" value="C:outer membrane"/>
    <property type="evidence" value="ECO:0007669"/>
    <property type="project" value="InterPro"/>
</dbReference>
<feature type="domain" description="Hypersensitivity response secretion-like HrpJ" evidence="2">
    <location>
        <begin position="87"/>
        <end position="224"/>
    </location>
</feature>